<reference evidence="2 3" key="1">
    <citation type="submission" date="2016-10" db="EMBL/GenBank/DDBJ databases">
        <authorList>
            <person name="de Groot N.N."/>
        </authorList>
    </citation>
    <scope>NUCLEOTIDE SEQUENCE [LARGE SCALE GENOMIC DNA]</scope>
    <source>
        <strain evidence="2 3">CGMCC 4.5739</strain>
    </source>
</reference>
<feature type="region of interest" description="Disordered" evidence="1">
    <location>
        <begin position="15"/>
        <end position="133"/>
    </location>
</feature>
<feature type="compositionally biased region" description="Acidic residues" evidence="1">
    <location>
        <begin position="80"/>
        <end position="93"/>
    </location>
</feature>
<keyword evidence="3" id="KW-1185">Reference proteome</keyword>
<evidence type="ECO:0000313" key="2">
    <source>
        <dbReference type="EMBL" id="SFC68688.1"/>
    </source>
</evidence>
<feature type="compositionally biased region" description="Low complexity" evidence="1">
    <location>
        <begin position="15"/>
        <end position="53"/>
    </location>
</feature>
<accession>A0A1I1LCE9</accession>
<gene>
    <name evidence="2" type="ORF">SAMN05421773_10577</name>
</gene>
<proteinExistence type="predicted"/>
<protein>
    <recommendedName>
        <fullName evidence="4">DUF732 domain-containing protein</fullName>
    </recommendedName>
</protein>
<evidence type="ECO:0008006" key="4">
    <source>
        <dbReference type="Google" id="ProtNLM"/>
    </source>
</evidence>
<dbReference type="STRING" id="910347.SAMN05421773_10577"/>
<dbReference type="Proteomes" id="UP000199207">
    <property type="component" value="Unassembled WGS sequence"/>
</dbReference>
<sequence length="189" mass="18910">MAAAVLTAAAVLAACSSGSGEGPAEPSASATQDAGGNGPADNGGEPESGTTSGTDDDEGGKDGDSDAGGGSAGGDRTGGEEAEEADEPFEGADELGKPVPEEEIREPEDRAFSPAEQEYLEDTVPEGTDPGAILATGYETCERVGYVAGRDRQAAVEALRTGEITGAEEAIPALCPEYQDLLDEANGKD</sequence>
<feature type="compositionally biased region" description="Basic and acidic residues" evidence="1">
    <location>
        <begin position="94"/>
        <end position="111"/>
    </location>
</feature>
<evidence type="ECO:0000313" key="3">
    <source>
        <dbReference type="Proteomes" id="UP000199207"/>
    </source>
</evidence>
<evidence type="ECO:0000256" key="1">
    <source>
        <dbReference type="SAM" id="MobiDB-lite"/>
    </source>
</evidence>
<dbReference type="AlphaFoldDB" id="A0A1I1LCE9"/>
<organism evidence="2 3">
    <name type="scientific">Streptomyces aidingensis</name>
    <dbReference type="NCBI Taxonomy" id="910347"/>
    <lineage>
        <taxon>Bacteria</taxon>
        <taxon>Bacillati</taxon>
        <taxon>Actinomycetota</taxon>
        <taxon>Actinomycetes</taxon>
        <taxon>Kitasatosporales</taxon>
        <taxon>Streptomycetaceae</taxon>
        <taxon>Streptomyces</taxon>
    </lineage>
</organism>
<dbReference type="EMBL" id="FOLM01000005">
    <property type="protein sequence ID" value="SFC68688.1"/>
    <property type="molecule type" value="Genomic_DNA"/>
</dbReference>
<name>A0A1I1LCE9_9ACTN</name>
<feature type="compositionally biased region" description="Gly residues" evidence="1">
    <location>
        <begin position="66"/>
        <end position="76"/>
    </location>
</feature>